<feature type="compositionally biased region" description="Gly residues" evidence="1">
    <location>
        <begin position="150"/>
        <end position="166"/>
    </location>
</feature>
<evidence type="ECO:0008006" key="4">
    <source>
        <dbReference type="Google" id="ProtNLM"/>
    </source>
</evidence>
<dbReference type="AlphaFoldDB" id="E0I3S0"/>
<dbReference type="PANTHER" id="PTHR38448:SF2">
    <property type="entry name" value="REGULATORY PROTEIN YLBF"/>
    <property type="match status" value="1"/>
</dbReference>
<dbReference type="InterPro" id="IPR023378">
    <property type="entry name" value="YheA/YmcA-like_dom_sf"/>
</dbReference>
<evidence type="ECO:0000256" key="1">
    <source>
        <dbReference type="SAM" id="MobiDB-lite"/>
    </source>
</evidence>
<reference evidence="2 3" key="1">
    <citation type="submission" date="2010-07" db="EMBL/GenBank/DDBJ databases">
        <title>The draft genome of Paenibacillus curdlanolyticus YK9.</title>
        <authorList>
            <consortium name="US DOE Joint Genome Institute (JGI-PGF)"/>
            <person name="Lucas S."/>
            <person name="Copeland A."/>
            <person name="Lapidus A."/>
            <person name="Cheng J.-F."/>
            <person name="Bruce D."/>
            <person name="Goodwin L."/>
            <person name="Pitluck S."/>
            <person name="Land M.L."/>
            <person name="Hauser L."/>
            <person name="Chang Y.-J."/>
            <person name="Jeffries C."/>
            <person name="Anderson I.J."/>
            <person name="Johnson E."/>
            <person name="Loganathan U."/>
            <person name="Mulhopadhyay B."/>
            <person name="Kyrpides N."/>
            <person name="Woyke T.J."/>
        </authorList>
    </citation>
    <scope>NUCLEOTIDE SEQUENCE [LARGE SCALE GENOMIC DNA]</scope>
    <source>
        <strain evidence="2 3">YK9</strain>
    </source>
</reference>
<dbReference type="Gene3D" id="1.20.1500.10">
    <property type="entry name" value="YheA/YmcA-like"/>
    <property type="match status" value="1"/>
</dbReference>
<gene>
    <name evidence="2" type="ORF">PaecuDRAFT_0445</name>
</gene>
<dbReference type="SUPFAM" id="SSF158622">
    <property type="entry name" value="YheA/YmcA-like"/>
    <property type="match status" value="1"/>
</dbReference>
<dbReference type="OrthoDB" id="2157513at2"/>
<evidence type="ECO:0000313" key="3">
    <source>
        <dbReference type="Proteomes" id="UP000005387"/>
    </source>
</evidence>
<dbReference type="eggNOG" id="COG3679">
    <property type="taxonomic scope" value="Bacteria"/>
</dbReference>
<dbReference type="InterPro" id="IPR052767">
    <property type="entry name" value="Bact_com_dev_regulator"/>
</dbReference>
<dbReference type="STRING" id="717606.PaecuDRAFT_0445"/>
<keyword evidence="3" id="KW-1185">Reference proteome</keyword>
<proteinExistence type="predicted"/>
<dbReference type="InterPro" id="IPR010368">
    <property type="entry name" value="Com_YlbF"/>
</dbReference>
<protein>
    <recommendedName>
        <fullName evidence="4">Regulatory protein YlbF</fullName>
    </recommendedName>
</protein>
<dbReference type="RefSeq" id="WP_006036462.1">
    <property type="nucleotide sequence ID" value="NZ_AEDD01000001.1"/>
</dbReference>
<feature type="region of interest" description="Disordered" evidence="1">
    <location>
        <begin position="138"/>
        <end position="166"/>
    </location>
</feature>
<dbReference type="Proteomes" id="UP000005387">
    <property type="component" value="Unassembled WGS sequence"/>
</dbReference>
<dbReference type="Pfam" id="PF06133">
    <property type="entry name" value="Com_YlbF"/>
    <property type="match status" value="1"/>
</dbReference>
<sequence length="166" mass="17951">MPTVEHQSEIEISAFTDSGYLESIDMTALLMEAYDLGDSINHSAEVADYLYWKAVVDQDADVQAVVKQFAKAREQFADCERFGRFHPDFHAAKDRVAAVQAQLESFDCVRKFKAAEHEVDTMLYEVSRIIADAVSESVKVPSNDPNPKGSGCGSGGSCGCGSGGCG</sequence>
<dbReference type="PANTHER" id="PTHR38448">
    <property type="entry name" value="REGULATORY PROTEIN YLBF-RELATED"/>
    <property type="match status" value="1"/>
</dbReference>
<name>E0I3S0_9BACL</name>
<evidence type="ECO:0000313" key="2">
    <source>
        <dbReference type="EMBL" id="EFM12934.1"/>
    </source>
</evidence>
<dbReference type="EMBL" id="AEDD01000001">
    <property type="protein sequence ID" value="EFM12934.1"/>
    <property type="molecule type" value="Genomic_DNA"/>
</dbReference>
<organism evidence="2 3">
    <name type="scientific">Paenibacillus curdlanolyticus YK9</name>
    <dbReference type="NCBI Taxonomy" id="717606"/>
    <lineage>
        <taxon>Bacteria</taxon>
        <taxon>Bacillati</taxon>
        <taxon>Bacillota</taxon>
        <taxon>Bacilli</taxon>
        <taxon>Bacillales</taxon>
        <taxon>Paenibacillaceae</taxon>
        <taxon>Paenibacillus</taxon>
    </lineage>
</organism>
<accession>E0I3S0</accession>